<dbReference type="EMBL" id="CP067393">
    <property type="protein sequence ID" value="QQP87172.1"/>
    <property type="molecule type" value="Genomic_DNA"/>
</dbReference>
<dbReference type="GO" id="GO:0043107">
    <property type="term" value="P:type IV pilus-dependent motility"/>
    <property type="evidence" value="ECO:0007669"/>
    <property type="project" value="TreeGrafter"/>
</dbReference>
<evidence type="ECO:0000256" key="4">
    <source>
        <dbReference type="RuleBase" id="RU000389"/>
    </source>
</evidence>
<evidence type="ECO:0000256" key="3">
    <source>
        <dbReference type="ARBA" id="ARBA00029638"/>
    </source>
</evidence>
<gene>
    <name evidence="6" type="ORF">JHT90_08965</name>
</gene>
<dbReference type="Pfam" id="PF00114">
    <property type="entry name" value="Pilin"/>
    <property type="match status" value="1"/>
</dbReference>
<evidence type="ECO:0000313" key="7">
    <source>
        <dbReference type="Proteomes" id="UP000595278"/>
    </source>
</evidence>
<dbReference type="Proteomes" id="UP000595278">
    <property type="component" value="Chromosome"/>
</dbReference>
<keyword evidence="5" id="KW-0472">Membrane</keyword>
<evidence type="ECO:0000256" key="1">
    <source>
        <dbReference type="ARBA" id="ARBA00005233"/>
    </source>
</evidence>
<dbReference type="NCBIfam" id="TIGR02532">
    <property type="entry name" value="IV_pilin_GFxxxE"/>
    <property type="match status" value="1"/>
</dbReference>
<keyword evidence="4" id="KW-0281">Fimbrium</keyword>
<keyword evidence="2" id="KW-0488">Methylation</keyword>
<sequence length="166" mass="17146">MQKGFTLIELMIVIAIIGILAAIAIPAYQDYIGRAQVSEALSLMSGLKGPIAEGYSATGVCPMNTTNANGGVAVPSAINGKYVERVYVDFPLGSATFTIAGQTLTSVCDITAVMRSSGVNSGVAGGGLSLRMAKTSGAFVWHCSSVSNIRASKTIENKYLPSSCQS</sequence>
<dbReference type="RefSeq" id="WP_201095821.1">
    <property type="nucleotide sequence ID" value="NZ_CP067393.1"/>
</dbReference>
<dbReference type="Gene3D" id="3.30.700.10">
    <property type="entry name" value="Glycoprotein, Type 4 Pilin"/>
    <property type="match status" value="1"/>
</dbReference>
<organism evidence="6 7">
    <name type="scientific">Entomomonas asaccharolytica</name>
    <dbReference type="NCBI Taxonomy" id="2785331"/>
    <lineage>
        <taxon>Bacteria</taxon>
        <taxon>Pseudomonadati</taxon>
        <taxon>Pseudomonadota</taxon>
        <taxon>Gammaproteobacteria</taxon>
        <taxon>Pseudomonadales</taxon>
        <taxon>Pseudomonadaceae</taxon>
        <taxon>Entomomonas</taxon>
    </lineage>
</organism>
<dbReference type="KEGG" id="eaz:JHT90_08965"/>
<proteinExistence type="inferred from homology"/>
<dbReference type="GO" id="GO:0044096">
    <property type="term" value="C:type IV pilus"/>
    <property type="evidence" value="ECO:0007669"/>
    <property type="project" value="TreeGrafter"/>
</dbReference>
<accession>A0A974RYF4</accession>
<dbReference type="InterPro" id="IPR001082">
    <property type="entry name" value="Pilin"/>
</dbReference>
<reference evidence="6 7" key="1">
    <citation type="submission" date="2021-01" db="EMBL/GenBank/DDBJ databases">
        <title>Entomomonas sp. F2A isolated from a house cricket (Acheta domesticus).</title>
        <authorList>
            <person name="Spergser J."/>
            <person name="Busse H.-J."/>
        </authorList>
    </citation>
    <scope>NUCLEOTIDE SEQUENCE [LARGE SCALE GENOMIC DNA]</scope>
    <source>
        <strain evidence="6 7">F2A</strain>
    </source>
</reference>
<keyword evidence="5" id="KW-1133">Transmembrane helix</keyword>
<dbReference type="PANTHER" id="PTHR30093:SF34">
    <property type="entry name" value="PREPILIN PEPTIDASE-DEPENDENT PROTEIN D"/>
    <property type="match status" value="1"/>
</dbReference>
<keyword evidence="5" id="KW-0812">Transmembrane</keyword>
<name>A0A974RYF4_9GAMM</name>
<dbReference type="AlphaFoldDB" id="A0A974RYF4"/>
<dbReference type="GO" id="GO:0007155">
    <property type="term" value="P:cell adhesion"/>
    <property type="evidence" value="ECO:0007669"/>
    <property type="project" value="InterPro"/>
</dbReference>
<comment type="similarity">
    <text evidence="1 4">Belongs to the N-Me-Phe pilin family.</text>
</comment>
<evidence type="ECO:0000313" key="6">
    <source>
        <dbReference type="EMBL" id="QQP87172.1"/>
    </source>
</evidence>
<feature type="transmembrane region" description="Helical" evidence="5">
    <location>
        <begin position="7"/>
        <end position="28"/>
    </location>
</feature>
<evidence type="ECO:0000256" key="2">
    <source>
        <dbReference type="ARBA" id="ARBA00022481"/>
    </source>
</evidence>
<evidence type="ECO:0000256" key="5">
    <source>
        <dbReference type="SAM" id="Phobius"/>
    </source>
</evidence>
<dbReference type="PANTHER" id="PTHR30093">
    <property type="entry name" value="GENERAL SECRETION PATHWAY PROTEIN G"/>
    <property type="match status" value="1"/>
</dbReference>
<dbReference type="SUPFAM" id="SSF54523">
    <property type="entry name" value="Pili subunits"/>
    <property type="match status" value="1"/>
</dbReference>
<protein>
    <recommendedName>
        <fullName evidence="3">Pilin</fullName>
    </recommendedName>
</protein>
<dbReference type="PROSITE" id="PS00409">
    <property type="entry name" value="PROKAR_NTER_METHYL"/>
    <property type="match status" value="1"/>
</dbReference>
<dbReference type="InterPro" id="IPR012902">
    <property type="entry name" value="N_methyl_site"/>
</dbReference>
<dbReference type="Pfam" id="PF07963">
    <property type="entry name" value="N_methyl"/>
    <property type="match status" value="1"/>
</dbReference>
<keyword evidence="7" id="KW-1185">Reference proteome</keyword>
<dbReference type="InterPro" id="IPR045584">
    <property type="entry name" value="Pilin-like"/>
</dbReference>